<reference evidence="6 7" key="1">
    <citation type="submission" date="2018-09" db="EMBL/GenBank/DDBJ databases">
        <title>Genomic Encyclopedia of Archaeal and Bacterial Type Strains, Phase II (KMG-II): from individual species to whole genera.</title>
        <authorList>
            <person name="Goeker M."/>
        </authorList>
    </citation>
    <scope>NUCLEOTIDE SEQUENCE [LARGE SCALE GENOMIC DNA]</scope>
    <source>
        <strain evidence="6 7">DSM 13151</strain>
    </source>
</reference>
<gene>
    <name evidence="6" type="ORF">ATJ93_0439</name>
</gene>
<dbReference type="AlphaFoldDB" id="A0A3R7HZB6"/>
<protein>
    <submittedName>
        <fullName evidence="6">HxlR family transcriptional regulator</fullName>
    </submittedName>
</protein>
<feature type="domain" description="HTH hxlR-type" evidence="5">
    <location>
        <begin position="80"/>
        <end position="177"/>
    </location>
</feature>
<sequence>MSGWTHLTQLRGDPDFARRLSENFPDVSWFVSELLYGWGRYERSTEMSSPQTKPRDDESTPRSDGENETDADQHGHDAACPVIASIEQIGSQWRLAVLHELLDGEQRFNELKRSTDANARTLSRVLDDLGEMGFVERRIEEDSPIATYYSLSEKGESLEPVFDEIECWAGSWLDEDALEK</sequence>
<dbReference type="GO" id="GO:0003677">
    <property type="term" value="F:DNA binding"/>
    <property type="evidence" value="ECO:0007669"/>
    <property type="project" value="UniProtKB-KW"/>
</dbReference>
<dbReference type="PANTHER" id="PTHR33204:SF18">
    <property type="entry name" value="TRANSCRIPTIONAL REGULATORY PROTEIN"/>
    <property type="match status" value="1"/>
</dbReference>
<feature type="region of interest" description="Disordered" evidence="4">
    <location>
        <begin position="43"/>
        <end position="79"/>
    </location>
</feature>
<evidence type="ECO:0000256" key="3">
    <source>
        <dbReference type="ARBA" id="ARBA00023163"/>
    </source>
</evidence>
<dbReference type="SUPFAM" id="SSF46785">
    <property type="entry name" value="Winged helix' DNA-binding domain"/>
    <property type="match status" value="1"/>
</dbReference>
<dbReference type="InterPro" id="IPR036390">
    <property type="entry name" value="WH_DNA-bd_sf"/>
</dbReference>
<keyword evidence="1" id="KW-0805">Transcription regulation</keyword>
<dbReference type="Pfam" id="PF01638">
    <property type="entry name" value="HxlR"/>
    <property type="match status" value="1"/>
</dbReference>
<proteinExistence type="predicted"/>
<dbReference type="InterPro" id="IPR002577">
    <property type="entry name" value="HTH_HxlR"/>
</dbReference>
<evidence type="ECO:0000256" key="1">
    <source>
        <dbReference type="ARBA" id="ARBA00023015"/>
    </source>
</evidence>
<organism evidence="6 7">
    <name type="scientific">Halopiger aswanensis</name>
    <dbReference type="NCBI Taxonomy" id="148449"/>
    <lineage>
        <taxon>Archaea</taxon>
        <taxon>Methanobacteriati</taxon>
        <taxon>Methanobacteriota</taxon>
        <taxon>Stenosarchaea group</taxon>
        <taxon>Halobacteria</taxon>
        <taxon>Halobacteriales</taxon>
        <taxon>Natrialbaceae</taxon>
        <taxon>Halopiger</taxon>
    </lineage>
</organism>
<evidence type="ECO:0000313" key="7">
    <source>
        <dbReference type="Proteomes" id="UP000283805"/>
    </source>
</evidence>
<dbReference type="CDD" id="cd00090">
    <property type="entry name" value="HTH_ARSR"/>
    <property type="match status" value="1"/>
</dbReference>
<keyword evidence="2" id="KW-0238">DNA-binding</keyword>
<comment type="caution">
    <text evidence="6">The sequence shown here is derived from an EMBL/GenBank/DDBJ whole genome shotgun (WGS) entry which is preliminary data.</text>
</comment>
<evidence type="ECO:0000259" key="5">
    <source>
        <dbReference type="PROSITE" id="PS51118"/>
    </source>
</evidence>
<dbReference type="InterPro" id="IPR036388">
    <property type="entry name" value="WH-like_DNA-bd_sf"/>
</dbReference>
<keyword evidence="3" id="KW-0804">Transcription</keyword>
<dbReference type="PANTHER" id="PTHR33204">
    <property type="entry name" value="TRANSCRIPTIONAL REGULATOR, MARR FAMILY"/>
    <property type="match status" value="1"/>
</dbReference>
<dbReference type="Gene3D" id="1.10.10.10">
    <property type="entry name" value="Winged helix-like DNA-binding domain superfamily/Winged helix DNA-binding domain"/>
    <property type="match status" value="1"/>
</dbReference>
<dbReference type="EMBL" id="RAPO01000001">
    <property type="protein sequence ID" value="RKD97453.1"/>
    <property type="molecule type" value="Genomic_DNA"/>
</dbReference>
<evidence type="ECO:0000256" key="4">
    <source>
        <dbReference type="SAM" id="MobiDB-lite"/>
    </source>
</evidence>
<accession>A0A3R7HZB6</accession>
<dbReference type="Proteomes" id="UP000283805">
    <property type="component" value="Unassembled WGS sequence"/>
</dbReference>
<name>A0A3R7HZB6_9EURY</name>
<dbReference type="PROSITE" id="PS51118">
    <property type="entry name" value="HTH_HXLR"/>
    <property type="match status" value="1"/>
</dbReference>
<dbReference type="InterPro" id="IPR011991">
    <property type="entry name" value="ArsR-like_HTH"/>
</dbReference>
<feature type="compositionally biased region" description="Basic and acidic residues" evidence="4">
    <location>
        <begin position="53"/>
        <end position="77"/>
    </location>
</feature>
<evidence type="ECO:0000313" key="6">
    <source>
        <dbReference type="EMBL" id="RKD97453.1"/>
    </source>
</evidence>
<keyword evidence="7" id="KW-1185">Reference proteome</keyword>
<evidence type="ECO:0000256" key="2">
    <source>
        <dbReference type="ARBA" id="ARBA00023125"/>
    </source>
</evidence>